<organism evidence="2 3">
    <name type="scientific">Amycolatopsis cihanbeyliensis</name>
    <dbReference type="NCBI Taxonomy" id="1128664"/>
    <lineage>
        <taxon>Bacteria</taxon>
        <taxon>Bacillati</taxon>
        <taxon>Actinomycetota</taxon>
        <taxon>Actinomycetes</taxon>
        <taxon>Pseudonocardiales</taxon>
        <taxon>Pseudonocardiaceae</taxon>
        <taxon>Amycolatopsis</taxon>
    </lineage>
</organism>
<reference evidence="2 3" key="1">
    <citation type="submission" date="2019-06" db="EMBL/GenBank/DDBJ databases">
        <title>Sequencing the genomes of 1000 actinobacteria strains.</title>
        <authorList>
            <person name="Klenk H.-P."/>
        </authorList>
    </citation>
    <scope>NUCLEOTIDE SEQUENCE [LARGE SCALE GENOMIC DNA]</scope>
    <source>
        <strain evidence="2 3">DSM 45679</strain>
    </source>
</reference>
<feature type="transmembrane region" description="Helical" evidence="1">
    <location>
        <begin position="198"/>
        <end position="215"/>
    </location>
</feature>
<feature type="transmembrane region" description="Helical" evidence="1">
    <location>
        <begin position="120"/>
        <end position="141"/>
    </location>
</feature>
<comment type="caution">
    <text evidence="2">The sequence shown here is derived from an EMBL/GenBank/DDBJ whole genome shotgun (WGS) entry which is preliminary data.</text>
</comment>
<dbReference type="RefSeq" id="WP_142000261.1">
    <property type="nucleotide sequence ID" value="NZ_VFML01000001.1"/>
</dbReference>
<keyword evidence="1" id="KW-0472">Membrane</keyword>
<feature type="transmembrane region" description="Helical" evidence="1">
    <location>
        <begin position="278"/>
        <end position="297"/>
    </location>
</feature>
<gene>
    <name evidence="2" type="ORF">FB471_4406</name>
</gene>
<dbReference type="EMBL" id="VFML01000001">
    <property type="protein sequence ID" value="TQJ04604.1"/>
    <property type="molecule type" value="Genomic_DNA"/>
</dbReference>
<evidence type="ECO:0000313" key="2">
    <source>
        <dbReference type="EMBL" id="TQJ04604.1"/>
    </source>
</evidence>
<feature type="transmembrane region" description="Helical" evidence="1">
    <location>
        <begin position="235"/>
        <end position="258"/>
    </location>
</feature>
<keyword evidence="3" id="KW-1185">Reference proteome</keyword>
<feature type="transmembrane region" description="Helical" evidence="1">
    <location>
        <begin position="77"/>
        <end position="99"/>
    </location>
</feature>
<proteinExistence type="predicted"/>
<dbReference type="AlphaFoldDB" id="A0A542DNQ3"/>
<evidence type="ECO:0000256" key="1">
    <source>
        <dbReference type="SAM" id="Phobius"/>
    </source>
</evidence>
<protein>
    <recommendedName>
        <fullName evidence="4">Cytochrome C biogenesis DsbD-like protein</fullName>
    </recommendedName>
</protein>
<keyword evidence="1" id="KW-0812">Transmembrane</keyword>
<dbReference type="Proteomes" id="UP000320876">
    <property type="component" value="Unassembled WGS sequence"/>
</dbReference>
<feature type="transmembrane region" description="Helical" evidence="1">
    <location>
        <begin position="27"/>
        <end position="47"/>
    </location>
</feature>
<feature type="transmembrane region" description="Helical" evidence="1">
    <location>
        <begin position="161"/>
        <end position="186"/>
    </location>
</feature>
<name>A0A542DNQ3_AMYCI</name>
<evidence type="ECO:0008006" key="4">
    <source>
        <dbReference type="Google" id="ProtNLM"/>
    </source>
</evidence>
<sequence length="315" mass="33536">MTIQQEPTGTRQPAFGEGPYPEHRTRLLLLSLLAGFLLTVVWSAAFVDRVIGDNVANTLLGYDVKETPVPGMLTGTLFAFVSGLAGTFTACNIAAFGAVAPLVGREATGIRRLGHTLRPLGWIAVGMLSVSAVYGVIVALVGTGMPQFSTAPHGGGLSPRIIQAMVVFGVIGLSMLLLGLVALGVVRNPLAKVTARHPQTPLVVIGALIGGFLIGRPFPLFRIMFRDAAESGNVLYGAGAFMLQSVGNIVVMSLLFLLLVHGTRGRLQRWMTAKPGRLAAITAAGFLVAGAFTLLYWDLRLLGRLDLFWYPTIDW</sequence>
<keyword evidence="1" id="KW-1133">Transmembrane helix</keyword>
<dbReference type="OrthoDB" id="2604909at2"/>
<accession>A0A542DNQ3</accession>
<evidence type="ECO:0000313" key="3">
    <source>
        <dbReference type="Proteomes" id="UP000320876"/>
    </source>
</evidence>